<name>A0A9Q3ILF5_9BASI</name>
<sequence length="224" mass="24658">MISPLGVSFTPSQYKHHIKNLKPAIAHKYLPNIPPSASGSECRQSLLDQIFPADYSQLTQSTFSTPLGLTSTAHKPYSGSPNLPPQDLGMIMSTILLVRYNIPCRASHILNPSLNLRIKSRISSSGFHPTPALHIPQDLITISEHLQLEPVIPNYICCPQCSFLNGFTESVTIDQPHCQCHIDPNSIHLIPTPKAQSTSKKIHPKKTFHLSTIQKFACQISPAG</sequence>
<dbReference type="OrthoDB" id="2985118at2759"/>
<dbReference type="EMBL" id="AVOT02048199">
    <property type="protein sequence ID" value="MBW0543445.1"/>
    <property type="molecule type" value="Genomic_DNA"/>
</dbReference>
<dbReference type="Proteomes" id="UP000765509">
    <property type="component" value="Unassembled WGS sequence"/>
</dbReference>
<accession>A0A9Q3ILF5</accession>
<gene>
    <name evidence="1" type="ORF">O181_083160</name>
</gene>
<evidence type="ECO:0000313" key="1">
    <source>
        <dbReference type="EMBL" id="MBW0543445.1"/>
    </source>
</evidence>
<protein>
    <submittedName>
        <fullName evidence="1">Uncharacterized protein</fullName>
    </submittedName>
</protein>
<keyword evidence="2" id="KW-1185">Reference proteome</keyword>
<proteinExistence type="predicted"/>
<organism evidence="1 2">
    <name type="scientific">Austropuccinia psidii MF-1</name>
    <dbReference type="NCBI Taxonomy" id="1389203"/>
    <lineage>
        <taxon>Eukaryota</taxon>
        <taxon>Fungi</taxon>
        <taxon>Dikarya</taxon>
        <taxon>Basidiomycota</taxon>
        <taxon>Pucciniomycotina</taxon>
        <taxon>Pucciniomycetes</taxon>
        <taxon>Pucciniales</taxon>
        <taxon>Sphaerophragmiaceae</taxon>
        <taxon>Austropuccinia</taxon>
    </lineage>
</organism>
<dbReference type="AlphaFoldDB" id="A0A9Q3ILF5"/>
<evidence type="ECO:0000313" key="2">
    <source>
        <dbReference type="Proteomes" id="UP000765509"/>
    </source>
</evidence>
<comment type="caution">
    <text evidence="1">The sequence shown here is derived from an EMBL/GenBank/DDBJ whole genome shotgun (WGS) entry which is preliminary data.</text>
</comment>
<reference evidence="1" key="1">
    <citation type="submission" date="2021-03" db="EMBL/GenBank/DDBJ databases">
        <title>Draft genome sequence of rust myrtle Austropuccinia psidii MF-1, a brazilian biotype.</title>
        <authorList>
            <person name="Quecine M.C."/>
            <person name="Pachon D.M.R."/>
            <person name="Bonatelli M.L."/>
            <person name="Correr F.H."/>
            <person name="Franceschini L.M."/>
            <person name="Leite T.F."/>
            <person name="Margarido G.R.A."/>
            <person name="Almeida C.A."/>
            <person name="Ferrarezi J.A."/>
            <person name="Labate C.A."/>
        </authorList>
    </citation>
    <scope>NUCLEOTIDE SEQUENCE</scope>
    <source>
        <strain evidence="1">MF-1</strain>
    </source>
</reference>